<gene>
    <name evidence="1" type="ORF">PsYK624_056390</name>
</gene>
<dbReference type="InterPro" id="IPR023393">
    <property type="entry name" value="START-like_dom_sf"/>
</dbReference>
<dbReference type="EMBL" id="BPQB01000013">
    <property type="protein sequence ID" value="GJE89537.1"/>
    <property type="molecule type" value="Genomic_DNA"/>
</dbReference>
<comment type="caution">
    <text evidence="1">The sequence shown here is derived from an EMBL/GenBank/DDBJ whole genome shotgun (WGS) entry which is preliminary data.</text>
</comment>
<protein>
    <submittedName>
        <fullName evidence="1">DUF1857 domain-containing protein</fullName>
    </submittedName>
</protein>
<dbReference type="OrthoDB" id="2320332at2759"/>
<dbReference type="Proteomes" id="UP000703269">
    <property type="component" value="Unassembled WGS sequence"/>
</dbReference>
<dbReference type="Gene3D" id="3.30.530.20">
    <property type="match status" value="1"/>
</dbReference>
<keyword evidence="2" id="KW-1185">Reference proteome</keyword>
<evidence type="ECO:0000313" key="1">
    <source>
        <dbReference type="EMBL" id="GJE89537.1"/>
    </source>
</evidence>
<organism evidence="1 2">
    <name type="scientific">Phanerochaete sordida</name>
    <dbReference type="NCBI Taxonomy" id="48140"/>
    <lineage>
        <taxon>Eukaryota</taxon>
        <taxon>Fungi</taxon>
        <taxon>Dikarya</taxon>
        <taxon>Basidiomycota</taxon>
        <taxon>Agaricomycotina</taxon>
        <taxon>Agaricomycetes</taxon>
        <taxon>Polyporales</taxon>
        <taxon>Phanerochaetaceae</taxon>
        <taxon>Phanerochaete</taxon>
    </lineage>
</organism>
<name>A0A9P3G7K8_9APHY</name>
<accession>A0A9P3G7K8</accession>
<dbReference type="InterPro" id="IPR015075">
    <property type="entry name" value="AtaL"/>
</dbReference>
<dbReference type="SUPFAM" id="SSF55961">
    <property type="entry name" value="Bet v1-like"/>
    <property type="match status" value="1"/>
</dbReference>
<proteinExistence type="predicted"/>
<reference evidence="1 2" key="1">
    <citation type="submission" date="2021-08" db="EMBL/GenBank/DDBJ databases">
        <title>Draft Genome Sequence of Phanerochaete sordida strain YK-624.</title>
        <authorList>
            <person name="Mori T."/>
            <person name="Dohra H."/>
            <person name="Suzuki T."/>
            <person name="Kawagishi H."/>
            <person name="Hirai H."/>
        </authorList>
    </citation>
    <scope>NUCLEOTIDE SEQUENCE [LARGE SCALE GENOMIC DNA]</scope>
    <source>
        <strain evidence="1 2">YK-624</strain>
    </source>
</reference>
<sequence>MARIHTAFTAPINPADAPLKVTRAQVWEALKIKARAPTRFVPVIEHCEVVEEHAGGLTRVVQFKPGTGPPGKVTEVITFGDDVHAEFQMIDVGTVISNIVSDGEGESDLYLTFNFAWNFPDIHPGSAEETTKRAQLKEGAKGAVLQSLKEIRDLVQKGEVKA</sequence>
<dbReference type="AlphaFoldDB" id="A0A9P3G7K8"/>
<evidence type="ECO:0000313" key="2">
    <source>
        <dbReference type="Proteomes" id="UP000703269"/>
    </source>
</evidence>
<dbReference type="Pfam" id="PF08982">
    <property type="entry name" value="AtaL"/>
    <property type="match status" value="1"/>
</dbReference>